<reference evidence="2" key="1">
    <citation type="journal article" date="2019" name="Int. J. Syst. Evol. Microbiol.">
        <title>The Global Catalogue of Microorganisms (GCM) 10K type strain sequencing project: providing services to taxonomists for standard genome sequencing and annotation.</title>
        <authorList>
            <consortium name="The Broad Institute Genomics Platform"/>
            <consortium name="The Broad Institute Genome Sequencing Center for Infectious Disease"/>
            <person name="Wu L."/>
            <person name="Ma J."/>
        </authorList>
    </citation>
    <scope>NUCLEOTIDE SEQUENCE [LARGE SCALE GENOMIC DNA]</scope>
    <source>
        <strain evidence="2">CGMCC 4.7304</strain>
    </source>
</reference>
<comment type="caution">
    <text evidence="1">The sequence shown here is derived from an EMBL/GenBank/DDBJ whole genome shotgun (WGS) entry which is preliminary data.</text>
</comment>
<accession>A0ABV9SSK0</accession>
<name>A0ABV9SSK0_9ACTN</name>
<dbReference type="EMBL" id="JBHSIY010000028">
    <property type="protein sequence ID" value="MFC4869329.1"/>
    <property type="molecule type" value="Genomic_DNA"/>
</dbReference>
<dbReference type="Gene3D" id="1.10.3230.30">
    <property type="entry name" value="Phage gp6-like head-tail connector protein"/>
    <property type="match status" value="1"/>
</dbReference>
<keyword evidence="2" id="KW-1185">Reference proteome</keyword>
<dbReference type="Pfam" id="PF05135">
    <property type="entry name" value="Phage_connect_1"/>
    <property type="match status" value="1"/>
</dbReference>
<organism evidence="1 2">
    <name type="scientific">Streptomonospora arabica</name>
    <dbReference type="NCBI Taxonomy" id="412417"/>
    <lineage>
        <taxon>Bacteria</taxon>
        <taxon>Bacillati</taxon>
        <taxon>Actinomycetota</taxon>
        <taxon>Actinomycetes</taxon>
        <taxon>Streptosporangiales</taxon>
        <taxon>Nocardiopsidaceae</taxon>
        <taxon>Streptomonospora</taxon>
    </lineage>
</organism>
<dbReference type="RefSeq" id="WP_344142998.1">
    <property type="nucleotide sequence ID" value="NZ_BAAAQI010000006.1"/>
</dbReference>
<dbReference type="CDD" id="cd08054">
    <property type="entry name" value="gp6"/>
    <property type="match status" value="1"/>
</dbReference>
<dbReference type="Proteomes" id="UP001595858">
    <property type="component" value="Unassembled WGS sequence"/>
</dbReference>
<dbReference type="InterPro" id="IPR021146">
    <property type="entry name" value="Phage_gp6-like_head-tail"/>
</dbReference>
<evidence type="ECO:0000313" key="1">
    <source>
        <dbReference type="EMBL" id="MFC4869329.1"/>
    </source>
</evidence>
<protein>
    <submittedName>
        <fullName evidence="1">Head-tail connector protein</fullName>
    </submittedName>
</protein>
<proteinExistence type="predicted"/>
<evidence type="ECO:0000313" key="2">
    <source>
        <dbReference type="Proteomes" id="UP001595858"/>
    </source>
</evidence>
<gene>
    <name evidence="1" type="ORF">ACFPCZ_22065</name>
</gene>
<sequence>MALGDPYGTLQDLKDRLSIVDTDDDAELTSALAAASRGVNRFCNRQFNKTTTATGRQFDATTATLLLVDDFHTTTDLVVDGTAYDSSVHVLEPLNGMVDGEPGWPYWRIRNAGGDYTTSATVTVTAQWGWAEVPASVTEAALITAMEITKLSDAPFGVQGNAEMGLIRIRENHRISSMLAPYRRRAVAVA</sequence>